<keyword evidence="3" id="KW-1185">Reference proteome</keyword>
<dbReference type="PROSITE" id="PS50910">
    <property type="entry name" value="HEPN"/>
    <property type="match status" value="1"/>
</dbReference>
<protein>
    <submittedName>
        <fullName evidence="2">HEPN domain-containing protein</fullName>
    </submittedName>
</protein>
<proteinExistence type="predicted"/>
<name>A0ABY5ZKW4_9BACT</name>
<dbReference type="RefSeq" id="WP_260748049.1">
    <property type="nucleotide sequence ID" value="NZ_CP092109.1"/>
</dbReference>
<dbReference type="Proteomes" id="UP001060414">
    <property type="component" value="Chromosome"/>
</dbReference>
<dbReference type="InterPro" id="IPR007842">
    <property type="entry name" value="HEPN_dom"/>
</dbReference>
<reference evidence="2" key="1">
    <citation type="journal article" date="2022" name="Environ. Microbiol.">
        <title>Geoalkalibacter halelectricus SAP #1 sp. nov. possessing extracellular electron transfer and mineral#reducing capabilities from a haloalkaline environment.</title>
        <authorList>
            <person name="Yadav S."/>
            <person name="Singh R."/>
            <person name="Sundharam S.S."/>
            <person name="Chaudhary S."/>
            <person name="Krishnamurthi S."/>
            <person name="Patil S.A."/>
        </authorList>
    </citation>
    <scope>NUCLEOTIDE SEQUENCE</scope>
    <source>
        <strain evidence="2">SAP-1</strain>
    </source>
</reference>
<sequence>MKRLTEEWLRAAKDDLDVIERILNDEHLAHIVAFHAQQCIEKVFKALLEEHGIEAPRIHNLVTLYGKVEDFVGAVMDLPLLKTLDSLYIEARYPGELGLLPSGRPKLDDARKFQEYASWVFETVSERLR</sequence>
<dbReference type="SUPFAM" id="SSF81593">
    <property type="entry name" value="Nucleotidyltransferase substrate binding subunit/domain"/>
    <property type="match status" value="1"/>
</dbReference>
<evidence type="ECO:0000259" key="1">
    <source>
        <dbReference type="PROSITE" id="PS50910"/>
    </source>
</evidence>
<gene>
    <name evidence="2" type="ORF">L9S41_18750</name>
</gene>
<dbReference type="Pfam" id="PF05168">
    <property type="entry name" value="HEPN"/>
    <property type="match status" value="1"/>
</dbReference>
<dbReference type="SMART" id="SM00748">
    <property type="entry name" value="HEPN"/>
    <property type="match status" value="1"/>
</dbReference>
<accession>A0ABY5ZKW4</accession>
<evidence type="ECO:0000313" key="2">
    <source>
        <dbReference type="EMBL" id="UWZ79698.1"/>
    </source>
</evidence>
<dbReference type="Gene3D" id="1.20.120.330">
    <property type="entry name" value="Nucleotidyltransferases domain 2"/>
    <property type="match status" value="1"/>
</dbReference>
<dbReference type="EMBL" id="CP092109">
    <property type="protein sequence ID" value="UWZ79698.1"/>
    <property type="molecule type" value="Genomic_DNA"/>
</dbReference>
<evidence type="ECO:0000313" key="3">
    <source>
        <dbReference type="Proteomes" id="UP001060414"/>
    </source>
</evidence>
<feature type="domain" description="HEPN" evidence="1">
    <location>
        <begin position="9"/>
        <end position="120"/>
    </location>
</feature>
<organism evidence="2 3">
    <name type="scientific">Geoalkalibacter halelectricus</name>
    <dbReference type="NCBI Taxonomy" id="2847045"/>
    <lineage>
        <taxon>Bacteria</taxon>
        <taxon>Pseudomonadati</taxon>
        <taxon>Thermodesulfobacteriota</taxon>
        <taxon>Desulfuromonadia</taxon>
        <taxon>Desulfuromonadales</taxon>
        <taxon>Geoalkalibacteraceae</taxon>
        <taxon>Geoalkalibacter</taxon>
    </lineage>
</organism>